<feature type="region of interest" description="Disordered" evidence="1">
    <location>
        <begin position="30"/>
        <end position="55"/>
    </location>
</feature>
<feature type="compositionally biased region" description="Basic and acidic residues" evidence="1">
    <location>
        <begin position="398"/>
        <end position="407"/>
    </location>
</feature>
<dbReference type="Gramene" id="Zm00001eb426180_T001">
    <property type="protein sequence ID" value="Zm00001eb426180_P001"/>
    <property type="gene ID" value="Zm00001eb426180"/>
</dbReference>
<evidence type="ECO:0000313" key="2">
    <source>
        <dbReference type="EnsemblPlants" id="Zm00001eb426180_P001"/>
    </source>
</evidence>
<reference evidence="3" key="1">
    <citation type="journal article" date="2009" name="Science">
        <title>The B73 maize genome: complexity, diversity, and dynamics.</title>
        <authorList>
            <person name="Schnable P.S."/>
            <person name="Ware D."/>
            <person name="Fulton R.S."/>
            <person name="Stein J.C."/>
            <person name="Wei F."/>
            <person name="Pasternak S."/>
            <person name="Liang C."/>
            <person name="Zhang J."/>
            <person name="Fulton L."/>
            <person name="Graves T.A."/>
            <person name="Minx P."/>
            <person name="Reily A.D."/>
            <person name="Courtney L."/>
            <person name="Kruchowski S.S."/>
            <person name="Tomlinson C."/>
            <person name="Strong C."/>
            <person name="Delehaunty K."/>
            <person name="Fronick C."/>
            <person name="Courtney B."/>
            <person name="Rock S.M."/>
            <person name="Belter E."/>
            <person name="Du F."/>
            <person name="Kim K."/>
            <person name="Abbott R.M."/>
            <person name="Cotton M."/>
            <person name="Levy A."/>
            <person name="Marchetto P."/>
            <person name="Ochoa K."/>
            <person name="Jackson S.M."/>
            <person name="Gillam B."/>
            <person name="Chen W."/>
            <person name="Yan L."/>
            <person name="Higginbotham J."/>
            <person name="Cardenas M."/>
            <person name="Waligorski J."/>
            <person name="Applebaum E."/>
            <person name="Phelps L."/>
            <person name="Falcone J."/>
            <person name="Kanchi K."/>
            <person name="Thane T."/>
            <person name="Scimone A."/>
            <person name="Thane N."/>
            <person name="Henke J."/>
            <person name="Wang T."/>
            <person name="Ruppert J."/>
            <person name="Shah N."/>
            <person name="Rotter K."/>
            <person name="Hodges J."/>
            <person name="Ingenthron E."/>
            <person name="Cordes M."/>
            <person name="Kohlberg S."/>
            <person name="Sgro J."/>
            <person name="Delgado B."/>
            <person name="Mead K."/>
            <person name="Chinwalla A."/>
            <person name="Leonard S."/>
            <person name="Crouse K."/>
            <person name="Collura K."/>
            <person name="Kudrna D."/>
            <person name="Currie J."/>
            <person name="He R."/>
            <person name="Angelova A."/>
            <person name="Rajasekar S."/>
            <person name="Mueller T."/>
            <person name="Lomeli R."/>
            <person name="Scara G."/>
            <person name="Ko A."/>
            <person name="Delaney K."/>
            <person name="Wissotski M."/>
            <person name="Lopez G."/>
            <person name="Campos D."/>
            <person name="Braidotti M."/>
            <person name="Ashley E."/>
            <person name="Golser W."/>
            <person name="Kim H."/>
            <person name="Lee S."/>
            <person name="Lin J."/>
            <person name="Dujmic Z."/>
            <person name="Kim W."/>
            <person name="Talag J."/>
            <person name="Zuccolo A."/>
            <person name="Fan C."/>
            <person name="Sebastian A."/>
            <person name="Kramer M."/>
            <person name="Spiegel L."/>
            <person name="Nascimento L."/>
            <person name="Zutavern T."/>
            <person name="Miller B."/>
            <person name="Ambroise C."/>
            <person name="Muller S."/>
            <person name="Spooner W."/>
            <person name="Narechania A."/>
            <person name="Ren L."/>
            <person name="Wei S."/>
            <person name="Kumari S."/>
            <person name="Faga B."/>
            <person name="Levy M.J."/>
            <person name="McMahan L."/>
            <person name="Van Buren P."/>
            <person name="Vaughn M.W."/>
            <person name="Ying K."/>
            <person name="Yeh C.-T."/>
            <person name="Emrich S.J."/>
            <person name="Jia Y."/>
            <person name="Kalyanaraman A."/>
            <person name="Hsia A.-P."/>
            <person name="Barbazuk W.B."/>
            <person name="Baucom R.S."/>
            <person name="Brutnell T.P."/>
            <person name="Carpita N.C."/>
            <person name="Chaparro C."/>
            <person name="Chia J.-M."/>
            <person name="Deragon J.-M."/>
            <person name="Estill J.C."/>
            <person name="Fu Y."/>
            <person name="Jeddeloh J.A."/>
            <person name="Han Y."/>
            <person name="Lee H."/>
            <person name="Li P."/>
            <person name="Lisch D.R."/>
            <person name="Liu S."/>
            <person name="Liu Z."/>
            <person name="Nagel D.H."/>
            <person name="McCann M.C."/>
            <person name="SanMiguel P."/>
            <person name="Myers A.M."/>
            <person name="Nettleton D."/>
            <person name="Nguyen J."/>
            <person name="Penning B.W."/>
            <person name="Ponnala L."/>
            <person name="Schneider K.L."/>
            <person name="Schwartz D.C."/>
            <person name="Sharma A."/>
            <person name="Soderlund C."/>
            <person name="Springer N.M."/>
            <person name="Sun Q."/>
            <person name="Wang H."/>
            <person name="Waterman M."/>
            <person name="Westerman R."/>
            <person name="Wolfgruber T.K."/>
            <person name="Yang L."/>
            <person name="Yu Y."/>
            <person name="Zhang L."/>
            <person name="Zhou S."/>
            <person name="Zhu Q."/>
            <person name="Bennetzen J.L."/>
            <person name="Dawe R.K."/>
            <person name="Jiang J."/>
            <person name="Jiang N."/>
            <person name="Presting G.G."/>
            <person name="Wessler S.R."/>
            <person name="Aluru S."/>
            <person name="Martienssen R.A."/>
            <person name="Clifton S.W."/>
            <person name="McCombie W.R."/>
            <person name="Wing R.A."/>
            <person name="Wilson R.K."/>
        </authorList>
    </citation>
    <scope>NUCLEOTIDE SEQUENCE [LARGE SCALE GENOMIC DNA]</scope>
    <source>
        <strain evidence="3">cv. B73</strain>
    </source>
</reference>
<sequence length="435" mass="46705">MNMQIYDFVFQHQKLSKKKELNGVCTSASTRPVDLNGRSAVDDDRRQPEAGVPQERYRPRPLLEVPVELVLGLVVVQVQLAPLQRVVMVPRAGGLAEAEHGHPGAHAGGGHHGLHPRRVVEHGLLVPRPPLLRGAARVAHEPAQRVVLDEARAQRVQARVRHDDRRRGVGAAAAAGAHRVLHEVRGAAHVGEDGHAVAVGAAAPAAGGRARRAPAQHVAVDEREAGLGAHVPRVPAVARGRVVEPDHQVVGVDERAVLPRQQDAAVADHGARRVRPGGVAVAVAAPRPGGVPVHGALDEVHELGHHLRLEPLLAEPVAEAAHRGVPALRGSPRQVGLQQRLGGPQHRRRGRVHGRELRERGVDGVACACSRVVGAEARRLLLRVAQGAPEREEQEDGGEQREHDRRMAPLPLHLASTYRAGLPRAKLPSSRGRFF</sequence>
<dbReference type="Proteomes" id="UP000007305">
    <property type="component" value="Chromosome 10"/>
</dbReference>
<feature type="region of interest" description="Disordered" evidence="1">
    <location>
        <begin position="332"/>
        <end position="351"/>
    </location>
</feature>
<reference evidence="2" key="2">
    <citation type="submission" date="2019-07" db="EMBL/GenBank/DDBJ databases">
        <authorList>
            <person name="Seetharam A."/>
            <person name="Woodhouse M."/>
            <person name="Cannon E."/>
        </authorList>
    </citation>
    <scope>NUCLEOTIDE SEQUENCE [LARGE SCALE GENOMIC DNA]</scope>
    <source>
        <strain evidence="2">cv. B73</strain>
    </source>
</reference>
<feature type="region of interest" description="Disordered" evidence="1">
    <location>
        <begin position="388"/>
        <end position="408"/>
    </location>
</feature>
<evidence type="ECO:0000313" key="3">
    <source>
        <dbReference type="Proteomes" id="UP000007305"/>
    </source>
</evidence>
<dbReference type="AlphaFoldDB" id="A0A804RJE2"/>
<protein>
    <submittedName>
        <fullName evidence="2">Uncharacterized protein</fullName>
    </submittedName>
</protein>
<keyword evidence="3" id="KW-1185">Reference proteome</keyword>
<evidence type="ECO:0000256" key="1">
    <source>
        <dbReference type="SAM" id="MobiDB-lite"/>
    </source>
</evidence>
<name>A0A804RJE2_MAIZE</name>
<proteinExistence type="predicted"/>
<reference evidence="2" key="3">
    <citation type="submission" date="2021-05" db="UniProtKB">
        <authorList>
            <consortium name="EnsemblPlants"/>
        </authorList>
    </citation>
    <scope>IDENTIFICATION</scope>
    <source>
        <strain evidence="2">cv. B73</strain>
    </source>
</reference>
<accession>A0A804RJE2</accession>
<organism evidence="2 3">
    <name type="scientific">Zea mays</name>
    <name type="common">Maize</name>
    <dbReference type="NCBI Taxonomy" id="4577"/>
    <lineage>
        <taxon>Eukaryota</taxon>
        <taxon>Viridiplantae</taxon>
        <taxon>Streptophyta</taxon>
        <taxon>Embryophyta</taxon>
        <taxon>Tracheophyta</taxon>
        <taxon>Spermatophyta</taxon>
        <taxon>Magnoliopsida</taxon>
        <taxon>Liliopsida</taxon>
        <taxon>Poales</taxon>
        <taxon>Poaceae</taxon>
        <taxon>PACMAD clade</taxon>
        <taxon>Panicoideae</taxon>
        <taxon>Andropogonodae</taxon>
        <taxon>Andropogoneae</taxon>
        <taxon>Tripsacinae</taxon>
        <taxon>Zea</taxon>
    </lineage>
</organism>
<dbReference type="EnsemblPlants" id="Zm00001eb426180_T001">
    <property type="protein sequence ID" value="Zm00001eb426180_P001"/>
    <property type="gene ID" value="Zm00001eb426180"/>
</dbReference>
<dbReference type="InParanoid" id="A0A804RJE2"/>